<evidence type="ECO:0000256" key="2">
    <source>
        <dbReference type="ARBA" id="ARBA00023125"/>
    </source>
</evidence>
<dbReference type="Pfam" id="PF02384">
    <property type="entry name" value="N6_Mtase"/>
    <property type="match status" value="1"/>
</dbReference>
<gene>
    <name evidence="4" type="ORF">WMO38_07780</name>
</gene>
<dbReference type="PANTHER" id="PTHR30408">
    <property type="entry name" value="TYPE-1 RESTRICTION ENZYME ECOKI SPECIFICITY PROTEIN"/>
    <property type="match status" value="1"/>
</dbReference>
<keyword evidence="4" id="KW-0808">Transferase</keyword>
<dbReference type="Gene3D" id="3.40.50.150">
    <property type="entry name" value="Vaccinia Virus protein VP39"/>
    <property type="match status" value="1"/>
</dbReference>
<accession>A0ABV1GPF0</accession>
<dbReference type="Gene3D" id="3.90.220.20">
    <property type="entry name" value="DNA methylase specificity domains"/>
    <property type="match status" value="2"/>
</dbReference>
<dbReference type="SUPFAM" id="SSF53335">
    <property type="entry name" value="S-adenosyl-L-methionine-dependent methyltransferases"/>
    <property type="match status" value="1"/>
</dbReference>
<evidence type="ECO:0000313" key="4">
    <source>
        <dbReference type="EMBL" id="MEQ2535016.1"/>
    </source>
</evidence>
<dbReference type="GO" id="GO:0032259">
    <property type="term" value="P:methylation"/>
    <property type="evidence" value="ECO:0007669"/>
    <property type="project" value="UniProtKB-KW"/>
</dbReference>
<dbReference type="InterPro" id="IPR044946">
    <property type="entry name" value="Restrct_endonuc_typeI_TRD_sf"/>
</dbReference>
<reference evidence="4 5" key="1">
    <citation type="submission" date="2024-03" db="EMBL/GenBank/DDBJ databases">
        <title>Human intestinal bacterial collection.</title>
        <authorList>
            <person name="Pauvert C."/>
            <person name="Hitch T.C.A."/>
            <person name="Clavel T."/>
        </authorList>
    </citation>
    <scope>NUCLEOTIDE SEQUENCE [LARGE SCALE GENOMIC DNA]</scope>
    <source>
        <strain evidence="4 5">CLA-JM-H10</strain>
    </source>
</reference>
<feature type="domain" description="DNA methylase adenine-specific" evidence="3">
    <location>
        <begin position="398"/>
        <end position="702"/>
    </location>
</feature>
<dbReference type="SUPFAM" id="SSF116734">
    <property type="entry name" value="DNA methylase specificity domain"/>
    <property type="match status" value="2"/>
</dbReference>
<keyword evidence="4" id="KW-0489">Methyltransferase</keyword>
<protein>
    <submittedName>
        <fullName evidence="4">N-6 DNA methylase</fullName>
    </submittedName>
</protein>
<dbReference type="GO" id="GO:0008168">
    <property type="term" value="F:methyltransferase activity"/>
    <property type="evidence" value="ECO:0007669"/>
    <property type="project" value="UniProtKB-KW"/>
</dbReference>
<dbReference type="PRINTS" id="PR00507">
    <property type="entry name" value="N12N6MTFRASE"/>
</dbReference>
<dbReference type="PROSITE" id="PS00092">
    <property type="entry name" value="N6_MTASE"/>
    <property type="match status" value="1"/>
</dbReference>
<organism evidence="4 5">
    <name type="scientific">Lachnospira intestinalis</name>
    <dbReference type="NCBI Taxonomy" id="3133158"/>
    <lineage>
        <taxon>Bacteria</taxon>
        <taxon>Bacillati</taxon>
        <taxon>Bacillota</taxon>
        <taxon>Clostridia</taxon>
        <taxon>Lachnospirales</taxon>
        <taxon>Lachnospiraceae</taxon>
        <taxon>Lachnospira</taxon>
    </lineage>
</organism>
<evidence type="ECO:0000313" key="5">
    <source>
        <dbReference type="Proteomes" id="UP001480973"/>
    </source>
</evidence>
<dbReference type="PANTHER" id="PTHR30408:SF12">
    <property type="entry name" value="TYPE I RESTRICTION ENZYME MJAVIII SPECIFICITY SUBUNIT"/>
    <property type="match status" value="1"/>
</dbReference>
<keyword evidence="2" id="KW-0238">DNA-binding</keyword>
<dbReference type="Proteomes" id="UP001480973">
    <property type="component" value="Unassembled WGS sequence"/>
</dbReference>
<sequence length="1297" mass="150516">MAVKKEHIRKLLKMLNYSLKNGRGEIWTKTYTEYDDYTIRLDFDNEKIEYADNSKSEDKRITVSNKTTSNFEKEENFVVLECVNRLLEKGYKPASLTLEYGWSGGHSTTDRLDIMVKMDGRSYLMIECKTWDKEYKKEKSNMLLTKKVGCEEQPKGQLLTYCWHEKTTEFLCLYASDWSSDELKYENAIIPVEKSWRNLSNALELYTYWNKSFKRNGIFEDTIKPYCIEPKSLLRKDLAKITDADSSRIFNQFLEILRHNSVSDKPNAFNKILNLFICKIIDEDRNDDEELLFQWKDDSTYISLQSNLEDLYKQGMDRFLGIEVTDYSDKEIENSLAIVDESSKNIIKQMFQELRLQKNPEFAFKEVYNKESFEENAKVLKEVVELLQPYQFRYGHKQQFLGNFFELLLNTSIKQEAGQFFTPVPIARYMISSLPIKERIDSNVSSNRKDILPLVIDYACGSGHFLTEYMDIMQGILNNYDTSKLKPRMRNTFDKWKQTGNDDDVQGEFEWAKDYVYGIEKDYRLVKTTKISTFLNGDGEANIIHADGLDKFTSEKYKGALWTTKRENGNFDFVIANPPYSVSAFKQTLLSGDDDFETYKYLTENSSEIECLFVERTKQLLGEDGCAAIILPVSILSNSGALSEKTRDILLKNFYIKAISNHSGGNTFMATDVKTIIVFLKKRPQTEIAIAEKTAKDFIINHNDFSYNGKPDVIKKYVSEAFDNISFEDYIQLLENNPSREMLESDFYIDFEKLVKKTKEYKDLKKNKKLDKNSFKVEYDRIKIKLLEQLEFEKITYYLLTFASKTILIKTGEKQAEKDFLGYEFATRRRYEGIHPYADENGCIISKLYDEEDLNSNPEKVNYYIHSAFLDEYPEVDNTLRDNVIVVNTSSMFNFKEADFENRIYISPREFILTSQYKQTKLDRIIKMPIVRGKSTQYGSSAVQVIKSGQIRGEYEFDFTEKYYAADSFVSDDRNLQKGDILINSTGVGTAGRVNLFNLEGDFVVDSHVAIVRLDQTEMLPEFLLYVLKNIGFKNLESLATGQSGQIELTPTQISNLKVPKPPIVVQEQLCKENNKLYSDIAKKQEEIVVIKQNRENIISDIFCKGHKEFFLGDEEYVTLRRGPFGGSLKKEIFVASGYKVYEQKHVIKNDFSIGRYYITTEKFNEMKAFEVLPNDILMSCSGTIGKFAIVPTEAKPGIINQALLRFRTTDKILPEYLKMCLEYITLEFTRKSHGKGIQNVTSIDTLKAIKIPVPGDMEEQKRIVKSVSKYDDMIDKSLHDIYDIEMQQAKLIDKYL</sequence>
<keyword evidence="1" id="KW-0680">Restriction system</keyword>
<evidence type="ECO:0000256" key="1">
    <source>
        <dbReference type="ARBA" id="ARBA00022747"/>
    </source>
</evidence>
<dbReference type="EMBL" id="JBBMES010000006">
    <property type="protein sequence ID" value="MEQ2535016.1"/>
    <property type="molecule type" value="Genomic_DNA"/>
</dbReference>
<dbReference type="InterPro" id="IPR029063">
    <property type="entry name" value="SAM-dependent_MTases_sf"/>
</dbReference>
<dbReference type="InterPro" id="IPR003356">
    <property type="entry name" value="DNA_methylase_A-5"/>
</dbReference>
<keyword evidence="5" id="KW-1185">Reference proteome</keyword>
<dbReference type="InterPro" id="IPR052021">
    <property type="entry name" value="Type-I_RS_S_subunit"/>
</dbReference>
<name>A0ABV1GPF0_9FIRM</name>
<evidence type="ECO:0000259" key="3">
    <source>
        <dbReference type="Pfam" id="PF02384"/>
    </source>
</evidence>
<proteinExistence type="predicted"/>
<dbReference type="InterPro" id="IPR002052">
    <property type="entry name" value="DNA_methylase_N6_adenine_CS"/>
</dbReference>
<comment type="caution">
    <text evidence="4">The sequence shown here is derived from an EMBL/GenBank/DDBJ whole genome shotgun (WGS) entry which is preliminary data.</text>
</comment>